<dbReference type="InterPro" id="IPR031591">
    <property type="entry name" value="CCDC106"/>
</dbReference>
<dbReference type="AlphaFoldDB" id="A0A3B1J8A2"/>
<reference evidence="4" key="1">
    <citation type="submission" date="2013-03" db="EMBL/GenBank/DDBJ databases">
        <authorList>
            <person name="Jeffery W."/>
            <person name="Warren W."/>
            <person name="Wilson R.K."/>
        </authorList>
    </citation>
    <scope>NUCLEOTIDE SEQUENCE</scope>
    <source>
        <strain evidence="4">female</strain>
    </source>
</reference>
<reference evidence="4" key="2">
    <citation type="journal article" date="2014" name="Nat. Commun.">
        <title>The cavefish genome reveals candidate genes for eye loss.</title>
        <authorList>
            <person name="McGaugh S.E."/>
            <person name="Gross J.B."/>
            <person name="Aken B."/>
            <person name="Blin M."/>
            <person name="Borowsky R."/>
            <person name="Chalopin D."/>
            <person name="Hinaux H."/>
            <person name="Jeffery W.R."/>
            <person name="Keene A."/>
            <person name="Ma L."/>
            <person name="Minx P."/>
            <person name="Murphy D."/>
            <person name="O'Quin K.E."/>
            <person name="Retaux S."/>
            <person name="Rohner N."/>
            <person name="Searle S.M."/>
            <person name="Stahl B.A."/>
            <person name="Tabin C."/>
            <person name="Volff J.N."/>
            <person name="Yoshizawa M."/>
            <person name="Warren W.C."/>
        </authorList>
    </citation>
    <scope>NUCLEOTIDE SEQUENCE [LARGE SCALE GENOMIC DNA]</scope>
    <source>
        <strain evidence="4">female</strain>
    </source>
</reference>
<protein>
    <recommendedName>
        <fullName evidence="5">Coiled-coil domain-containing protein 106-like</fullName>
    </recommendedName>
</protein>
<name>A0A3B1J8A2_ASTMX</name>
<dbReference type="GeneTree" id="ENSGT00390000013183"/>
<dbReference type="GO" id="GO:0005654">
    <property type="term" value="C:nucleoplasm"/>
    <property type="evidence" value="ECO:0007669"/>
    <property type="project" value="TreeGrafter"/>
</dbReference>
<evidence type="ECO:0000256" key="2">
    <source>
        <dbReference type="SAM" id="MobiDB-lite"/>
    </source>
</evidence>
<keyword evidence="4" id="KW-1185">Reference proteome</keyword>
<reference evidence="3" key="3">
    <citation type="submission" date="2025-08" db="UniProtKB">
        <authorList>
            <consortium name="Ensembl"/>
        </authorList>
    </citation>
    <scope>IDENTIFICATION</scope>
</reference>
<feature type="compositionally biased region" description="Basic residues" evidence="2">
    <location>
        <begin position="20"/>
        <end position="29"/>
    </location>
</feature>
<dbReference type="PANTHER" id="PTHR16477:SF5">
    <property type="entry name" value="COILED-COIL DOMAIN-CONTAINING PROTEIN 106-RELATED"/>
    <property type="match status" value="1"/>
</dbReference>
<dbReference type="Proteomes" id="UP000018467">
    <property type="component" value="Unassembled WGS sequence"/>
</dbReference>
<dbReference type="Pfam" id="PF15794">
    <property type="entry name" value="CCDC106"/>
    <property type="match status" value="1"/>
</dbReference>
<evidence type="ECO:0000313" key="4">
    <source>
        <dbReference type="Proteomes" id="UP000018467"/>
    </source>
</evidence>
<evidence type="ECO:0000313" key="3">
    <source>
        <dbReference type="Ensembl" id="ENSAMXP00000038522.1"/>
    </source>
</evidence>
<keyword evidence="1" id="KW-0175">Coiled coil</keyword>
<proteinExistence type="predicted"/>
<dbReference type="Ensembl" id="ENSAMXT00000053667.1">
    <property type="protein sequence ID" value="ENSAMXP00000038522.1"/>
    <property type="gene ID" value="ENSAMXG00000034482.1"/>
</dbReference>
<feature type="compositionally biased region" description="Low complexity" evidence="2">
    <location>
        <begin position="105"/>
        <end position="125"/>
    </location>
</feature>
<dbReference type="PANTHER" id="PTHR16477">
    <property type="entry name" value="COILED-COIL DOMAIN-CONTAINING PROTEIN 106"/>
    <property type="match status" value="1"/>
</dbReference>
<dbReference type="InParanoid" id="A0A3B1J8A2"/>
<sequence length="211" mass="23746">MDGQHEKEPCSSATSASSTRPKRLPKRQQKTQISTDERDASNLAPTAVVLLNKEKQELNLLKEKLEWQKKKIEELEEERDFLRGQLSALTAMQESMDNKVTVNDSETSNTSSMSSSSSSSSSSSTPKKRKSKKKHSKAAKKHKREHKTFRQRVQTPSEIVCRYRSILKTLPKTKTMTKALQKHGIDRNTVVCTSAIGELAIAAPEVYEETL</sequence>
<reference evidence="3" key="4">
    <citation type="submission" date="2025-09" db="UniProtKB">
        <authorList>
            <consortium name="Ensembl"/>
        </authorList>
    </citation>
    <scope>IDENTIFICATION</scope>
</reference>
<feature type="region of interest" description="Disordered" evidence="2">
    <location>
        <begin position="95"/>
        <end position="153"/>
    </location>
</feature>
<evidence type="ECO:0000256" key="1">
    <source>
        <dbReference type="SAM" id="Coils"/>
    </source>
</evidence>
<accession>A0A3B1J8A2</accession>
<feature type="coiled-coil region" evidence="1">
    <location>
        <begin position="48"/>
        <end position="92"/>
    </location>
</feature>
<feature type="compositionally biased region" description="Basic residues" evidence="2">
    <location>
        <begin position="126"/>
        <end position="150"/>
    </location>
</feature>
<organism evidence="3 4">
    <name type="scientific">Astyanax mexicanus</name>
    <name type="common">Blind cave fish</name>
    <name type="synonym">Astyanax fasciatus mexicanus</name>
    <dbReference type="NCBI Taxonomy" id="7994"/>
    <lineage>
        <taxon>Eukaryota</taxon>
        <taxon>Metazoa</taxon>
        <taxon>Chordata</taxon>
        <taxon>Craniata</taxon>
        <taxon>Vertebrata</taxon>
        <taxon>Euteleostomi</taxon>
        <taxon>Actinopterygii</taxon>
        <taxon>Neopterygii</taxon>
        <taxon>Teleostei</taxon>
        <taxon>Ostariophysi</taxon>
        <taxon>Characiformes</taxon>
        <taxon>Characoidei</taxon>
        <taxon>Acestrorhamphidae</taxon>
        <taxon>Acestrorhamphinae</taxon>
        <taxon>Astyanax</taxon>
    </lineage>
</organism>
<dbReference type="Bgee" id="ENSAMXG00000034482">
    <property type="expression patterns" value="Expressed in intestine and 3 other cell types or tissues"/>
</dbReference>
<feature type="region of interest" description="Disordered" evidence="2">
    <location>
        <begin position="1"/>
        <end position="44"/>
    </location>
</feature>
<feature type="compositionally biased region" description="Polar residues" evidence="2">
    <location>
        <begin position="95"/>
        <end position="104"/>
    </location>
</feature>
<evidence type="ECO:0008006" key="5">
    <source>
        <dbReference type="Google" id="ProtNLM"/>
    </source>
</evidence>